<dbReference type="CDD" id="cd00032">
    <property type="entry name" value="CASc"/>
    <property type="match status" value="1"/>
</dbReference>
<dbReference type="EMBL" id="UYRS01000468">
    <property type="protein sequence ID" value="VDK23326.1"/>
    <property type="molecule type" value="Genomic_DNA"/>
</dbReference>
<dbReference type="GO" id="GO:0005737">
    <property type="term" value="C:cytoplasm"/>
    <property type="evidence" value="ECO:0007669"/>
    <property type="project" value="UniProtKB-ARBA"/>
</dbReference>
<dbReference type="OrthoDB" id="6114029at2759"/>
<feature type="repeat" description="ANK" evidence="3">
    <location>
        <begin position="74"/>
        <end position="98"/>
    </location>
</feature>
<evidence type="ECO:0000256" key="5">
    <source>
        <dbReference type="SAM" id="MobiDB-lite"/>
    </source>
</evidence>
<dbReference type="Gene3D" id="3.40.50.1460">
    <property type="match status" value="1"/>
</dbReference>
<dbReference type="Gene3D" id="1.25.40.20">
    <property type="entry name" value="Ankyrin repeat-containing domain"/>
    <property type="match status" value="2"/>
</dbReference>
<gene>
    <name evidence="8" type="ORF">TASK_LOCUS1601</name>
</gene>
<dbReference type="InterPro" id="IPR011600">
    <property type="entry name" value="Pept_C14_caspase"/>
</dbReference>
<dbReference type="PROSITE" id="PS50208">
    <property type="entry name" value="CASPASE_P20"/>
    <property type="match status" value="1"/>
</dbReference>
<dbReference type="PANTHER" id="PTHR48169">
    <property type="entry name" value="DED DOMAIN-CONTAINING PROTEIN"/>
    <property type="match status" value="1"/>
</dbReference>
<evidence type="ECO:0000313" key="8">
    <source>
        <dbReference type="EMBL" id="VDK23326.1"/>
    </source>
</evidence>
<proteinExistence type="inferred from homology"/>
<dbReference type="PRINTS" id="PR00376">
    <property type="entry name" value="IL1BCENZYME"/>
</dbReference>
<evidence type="ECO:0000259" key="6">
    <source>
        <dbReference type="PROSITE" id="PS50207"/>
    </source>
</evidence>
<dbReference type="InterPro" id="IPR029030">
    <property type="entry name" value="Caspase-like_dom_sf"/>
</dbReference>
<accession>A0A0R3VW08</accession>
<evidence type="ECO:0000256" key="4">
    <source>
        <dbReference type="RuleBase" id="RU003971"/>
    </source>
</evidence>
<reference evidence="10" key="1">
    <citation type="submission" date="2017-02" db="UniProtKB">
        <authorList>
            <consortium name="WormBaseParasite"/>
        </authorList>
    </citation>
    <scope>IDENTIFICATION</scope>
</reference>
<dbReference type="PROSITE" id="PS50207">
    <property type="entry name" value="CASPASE_P10"/>
    <property type="match status" value="1"/>
</dbReference>
<dbReference type="WBParaSite" id="TASK_0000160001-mRNA-1">
    <property type="protein sequence ID" value="TASK_0000160001-mRNA-1"/>
    <property type="gene ID" value="TASK_0000160001"/>
</dbReference>
<dbReference type="GO" id="GO:0006508">
    <property type="term" value="P:proteolysis"/>
    <property type="evidence" value="ECO:0007669"/>
    <property type="project" value="InterPro"/>
</dbReference>
<evidence type="ECO:0000256" key="2">
    <source>
        <dbReference type="ARBA" id="ARBA00022703"/>
    </source>
</evidence>
<dbReference type="InterPro" id="IPR002110">
    <property type="entry name" value="Ankyrin_rpt"/>
</dbReference>
<keyword evidence="3" id="KW-0040">ANK repeat</keyword>
<dbReference type="GO" id="GO:0043067">
    <property type="term" value="P:regulation of programmed cell death"/>
    <property type="evidence" value="ECO:0007669"/>
    <property type="project" value="UniProtKB-ARBA"/>
</dbReference>
<sequence length="763" mass="84011">MPQTTLRNIKRLPSSSSTSTSATDAGILLQLLRRELLLALESMDGAVFKMKLQWILENAGEFVDLVLMSGLDLEGKTALHIAVGNRFEEAVKLLVSTGKVDLLATAGDSGWSALHTAVDLGDVKLTQALLPIHNAVITPHRILSSLKQPTASPYAVTALHMAVRRNSASCAVVLLHTANALLDGHLGGWTSSEEEEDLASVDAIQQKNHFHGQAGKGSQKLIKLKDRNGDTPLHWAVKTNNYAMARLLCSYGARPRHSHNCQGQTPFALAKYVLRNTKMTKLLASFSPTFNTNTTDNFENDNNETESREYEEILPFESPSPGNSTLQRVPKASEVDGSCRKLERTLVAVEMPTPPTGTVIATAIPAKESPSGEASNGGSISARPYLHREVKSTIPQVCHLLPGPLDLKVESDTLETSRPRSYSLKVERRELDMLRQRVPSLLPRPQLKRAVVHRPRPVSLKARRKASLMDPVEYYPMASSRRGICVVINNMTYWHPKFQNRGGCDKDEKRVEKVFCGLGFLVKVLRNLSSGEMRSELAFIGNKTDHSAYDAFVAVIMTHGGLGELYGVNGDAFPVHQLTLDFTAERCPSLAGKPKLFFIQACRGDDYQFGYALPASGSVEDAAPTNLGSALSNPLENGITQVEGETVEEATEDVEEKPPIVAAKLPRKQRLVPNFADFLLSYATLAGFKAQRDPQQGSIYIQTLCHHLEVYGRSRSLLDIVTSVHREVSEKVFREAESPDQEGTVFQQTPEVRHTLTRRVQFV</sequence>
<comment type="similarity">
    <text evidence="1 4">Belongs to the peptidase C14A family.</text>
</comment>
<dbReference type="InterPro" id="IPR015917">
    <property type="entry name" value="Pept_C14A"/>
</dbReference>
<dbReference type="PROSITE" id="PS01122">
    <property type="entry name" value="CASPASE_CYS"/>
    <property type="match status" value="1"/>
</dbReference>
<dbReference type="InterPro" id="IPR001309">
    <property type="entry name" value="Pept_C14_p20"/>
</dbReference>
<dbReference type="SUPFAM" id="SSF48403">
    <property type="entry name" value="Ankyrin repeat"/>
    <property type="match status" value="1"/>
</dbReference>
<name>A0A0R3VW08_TAEAS</name>
<feature type="repeat" description="ANK" evidence="3">
    <location>
        <begin position="228"/>
        <end position="260"/>
    </location>
</feature>
<dbReference type="Proteomes" id="UP000282613">
    <property type="component" value="Unassembled WGS sequence"/>
</dbReference>
<protein>
    <submittedName>
        <fullName evidence="10">ANK_REP_REGION domain-containing protein</fullName>
    </submittedName>
</protein>
<dbReference type="SUPFAM" id="SSF52129">
    <property type="entry name" value="Caspase-like"/>
    <property type="match status" value="1"/>
</dbReference>
<dbReference type="Pfam" id="PF00656">
    <property type="entry name" value="Peptidase_C14"/>
    <property type="match status" value="1"/>
</dbReference>
<feature type="region of interest" description="Disordered" evidence="5">
    <location>
        <begin position="1"/>
        <end position="21"/>
    </location>
</feature>
<evidence type="ECO:0000256" key="3">
    <source>
        <dbReference type="PROSITE-ProRule" id="PRU00023"/>
    </source>
</evidence>
<dbReference type="PROSITE" id="PS50297">
    <property type="entry name" value="ANK_REP_REGION"/>
    <property type="match status" value="2"/>
</dbReference>
<dbReference type="InterPro" id="IPR002138">
    <property type="entry name" value="Pept_C14_p10"/>
</dbReference>
<keyword evidence="2" id="KW-0053">Apoptosis</keyword>
<dbReference type="InterPro" id="IPR036770">
    <property type="entry name" value="Ankyrin_rpt-contain_sf"/>
</dbReference>
<feature type="domain" description="Caspase family p20" evidence="7">
    <location>
        <begin position="481"/>
        <end position="606"/>
    </location>
</feature>
<evidence type="ECO:0000259" key="7">
    <source>
        <dbReference type="PROSITE" id="PS50208"/>
    </source>
</evidence>
<feature type="region of interest" description="Disordered" evidence="5">
    <location>
        <begin position="315"/>
        <end position="335"/>
    </location>
</feature>
<dbReference type="GO" id="GO:0004197">
    <property type="term" value="F:cysteine-type endopeptidase activity"/>
    <property type="evidence" value="ECO:0007669"/>
    <property type="project" value="InterPro"/>
</dbReference>
<feature type="domain" description="Caspase family p10" evidence="6">
    <location>
        <begin position="672"/>
        <end position="763"/>
    </location>
</feature>
<dbReference type="GO" id="GO:0006915">
    <property type="term" value="P:apoptotic process"/>
    <property type="evidence" value="ECO:0007669"/>
    <property type="project" value="UniProtKB-KW"/>
</dbReference>
<dbReference type="PROSITE" id="PS50088">
    <property type="entry name" value="ANK_REPEAT"/>
    <property type="match status" value="2"/>
</dbReference>
<dbReference type="Pfam" id="PF12796">
    <property type="entry name" value="Ank_2"/>
    <property type="match status" value="2"/>
</dbReference>
<organism evidence="10">
    <name type="scientific">Taenia asiatica</name>
    <name type="common">Asian tapeworm</name>
    <dbReference type="NCBI Taxonomy" id="60517"/>
    <lineage>
        <taxon>Eukaryota</taxon>
        <taxon>Metazoa</taxon>
        <taxon>Spiralia</taxon>
        <taxon>Lophotrochozoa</taxon>
        <taxon>Platyhelminthes</taxon>
        <taxon>Cestoda</taxon>
        <taxon>Eucestoda</taxon>
        <taxon>Cyclophyllidea</taxon>
        <taxon>Taeniidae</taxon>
        <taxon>Taenia</taxon>
    </lineage>
</organism>
<dbReference type="STRING" id="60517.A0A0R3VW08"/>
<dbReference type="GO" id="GO:0051604">
    <property type="term" value="P:protein maturation"/>
    <property type="evidence" value="ECO:0007669"/>
    <property type="project" value="UniProtKB-ARBA"/>
</dbReference>
<evidence type="ECO:0000313" key="10">
    <source>
        <dbReference type="WBParaSite" id="TASK_0000160001-mRNA-1"/>
    </source>
</evidence>
<dbReference type="AlphaFoldDB" id="A0A0R3VW08"/>
<evidence type="ECO:0000256" key="1">
    <source>
        <dbReference type="ARBA" id="ARBA00010134"/>
    </source>
</evidence>
<evidence type="ECO:0000313" key="9">
    <source>
        <dbReference type="Proteomes" id="UP000282613"/>
    </source>
</evidence>
<keyword evidence="9" id="KW-1185">Reference proteome</keyword>
<dbReference type="InterPro" id="IPR033139">
    <property type="entry name" value="Caspase_cys_AS"/>
</dbReference>
<dbReference type="SMART" id="SM00115">
    <property type="entry name" value="CASc"/>
    <property type="match status" value="1"/>
</dbReference>
<reference evidence="8 9" key="2">
    <citation type="submission" date="2018-11" db="EMBL/GenBank/DDBJ databases">
        <authorList>
            <consortium name="Pathogen Informatics"/>
        </authorList>
    </citation>
    <scope>NUCLEOTIDE SEQUENCE [LARGE SCALE GENOMIC DNA]</scope>
</reference>
<dbReference type="PANTHER" id="PTHR48169:SF7">
    <property type="entry name" value="CASPASE 10"/>
    <property type="match status" value="1"/>
</dbReference>
<dbReference type="SMART" id="SM00248">
    <property type="entry name" value="ANK"/>
    <property type="match status" value="5"/>
</dbReference>